<dbReference type="Proteomes" id="UP000616151">
    <property type="component" value="Unassembled WGS sequence"/>
</dbReference>
<evidence type="ECO:0000313" key="2">
    <source>
        <dbReference type="Proteomes" id="UP000616151"/>
    </source>
</evidence>
<accession>A0ACC5R145</accession>
<organism evidence="1 2">
    <name type="scientific">Taklimakanibacter albus</name>
    <dbReference type="NCBI Taxonomy" id="2800327"/>
    <lineage>
        <taxon>Bacteria</taxon>
        <taxon>Pseudomonadati</taxon>
        <taxon>Pseudomonadota</taxon>
        <taxon>Alphaproteobacteria</taxon>
        <taxon>Hyphomicrobiales</taxon>
        <taxon>Aestuariivirgaceae</taxon>
        <taxon>Taklimakanibacter</taxon>
    </lineage>
</organism>
<proteinExistence type="predicted"/>
<name>A0ACC5R145_9HYPH</name>
<protein>
    <submittedName>
        <fullName evidence="1">Uncharacterized protein</fullName>
    </submittedName>
</protein>
<keyword evidence="2" id="KW-1185">Reference proteome</keyword>
<evidence type="ECO:0000313" key="1">
    <source>
        <dbReference type="EMBL" id="MBK1866374.1"/>
    </source>
</evidence>
<dbReference type="EMBL" id="JAENHL010000006">
    <property type="protein sequence ID" value="MBK1866374.1"/>
    <property type="molecule type" value="Genomic_DNA"/>
</dbReference>
<sequence length="91" mass="10370">MRRIILSIAFAGAVFGPALAAENFIPGGHTYSPDNIPLPQLNTEQDNINRQADIIQSDIYTKQREQKLLDSQFRRFTSEQELHGDDFSLDY</sequence>
<gene>
    <name evidence="1" type="ORF">JHL16_08430</name>
</gene>
<comment type="caution">
    <text evidence="1">The sequence shown here is derived from an EMBL/GenBank/DDBJ whole genome shotgun (WGS) entry which is preliminary data.</text>
</comment>
<reference evidence="1" key="1">
    <citation type="submission" date="2021-01" db="EMBL/GenBank/DDBJ databases">
        <authorList>
            <person name="Sun Q."/>
        </authorList>
    </citation>
    <scope>NUCLEOTIDE SEQUENCE</scope>
    <source>
        <strain evidence="1">YIM B02566</strain>
    </source>
</reference>